<feature type="region of interest" description="Disordered" evidence="1">
    <location>
        <begin position="1"/>
        <end position="20"/>
    </location>
</feature>
<protein>
    <submittedName>
        <fullName evidence="2">Uncharacterized protein</fullName>
    </submittedName>
</protein>
<gene>
    <name evidence="2" type="ORF">CLV72_102410</name>
</gene>
<sequence length="88" mass="9243">MTRSAAAAPRRSGRAAPAVRPKAARRAAAVVLITGFRAAGGGWYGNSAVTSPVMRRSIGDVLTGTRQLLTKRRAVDFGRCETALCRTA</sequence>
<evidence type="ECO:0000256" key="1">
    <source>
        <dbReference type="SAM" id="MobiDB-lite"/>
    </source>
</evidence>
<evidence type="ECO:0000313" key="2">
    <source>
        <dbReference type="EMBL" id="PRY00778.1"/>
    </source>
</evidence>
<dbReference type="EMBL" id="PVZC01000002">
    <property type="protein sequence ID" value="PRY00778.1"/>
    <property type="molecule type" value="Genomic_DNA"/>
</dbReference>
<comment type="caution">
    <text evidence="2">The sequence shown here is derived from an EMBL/GenBank/DDBJ whole genome shotgun (WGS) entry which is preliminary data.</text>
</comment>
<keyword evidence="3" id="KW-1185">Reference proteome</keyword>
<dbReference type="AlphaFoldDB" id="A0A2T0QA67"/>
<evidence type="ECO:0000313" key="3">
    <source>
        <dbReference type="Proteomes" id="UP000237846"/>
    </source>
</evidence>
<name>A0A2T0QA67_9ACTN</name>
<dbReference type="Proteomes" id="UP000237846">
    <property type="component" value="Unassembled WGS sequence"/>
</dbReference>
<proteinExistence type="predicted"/>
<reference evidence="2 3" key="1">
    <citation type="submission" date="2018-03" db="EMBL/GenBank/DDBJ databases">
        <title>Genomic Encyclopedia of Archaeal and Bacterial Type Strains, Phase II (KMG-II): from individual species to whole genera.</title>
        <authorList>
            <person name="Goeker M."/>
        </authorList>
    </citation>
    <scope>NUCLEOTIDE SEQUENCE [LARGE SCALE GENOMIC DNA]</scope>
    <source>
        <strain evidence="2 3">DSM 45601</strain>
    </source>
</reference>
<organism evidence="2 3">
    <name type="scientific">Allonocardiopsis opalescens</name>
    <dbReference type="NCBI Taxonomy" id="1144618"/>
    <lineage>
        <taxon>Bacteria</taxon>
        <taxon>Bacillati</taxon>
        <taxon>Actinomycetota</taxon>
        <taxon>Actinomycetes</taxon>
        <taxon>Streptosporangiales</taxon>
        <taxon>Allonocardiopsis</taxon>
    </lineage>
</organism>
<accession>A0A2T0QA67</accession>